<evidence type="ECO:0000256" key="4">
    <source>
        <dbReference type="ARBA" id="ARBA00022989"/>
    </source>
</evidence>
<dbReference type="RefSeq" id="WP_132102897.1">
    <property type="nucleotide sequence ID" value="NZ_SMLB01000009.1"/>
</dbReference>
<evidence type="ECO:0000256" key="2">
    <source>
        <dbReference type="ARBA" id="ARBA00022475"/>
    </source>
</evidence>
<sequence>MTGLVAIVLGGLAAVVWVGRPSLLAARLGLPAARRAEVWRRLSPRMVLLGSTVAAGTGGLAVAGPVGLAAGLFAVPFGQSWLRRRRQRQARRRRDADVAEGCVALAGELASGVPPAGALSAVAVEWPDLFGPAAGRAALGGDPSAALRATGARPGAGALRAVAAAWELSERTGAALSSVLVAVADSVRAEATVRREAEAQLAAVRATARLMACLPVATLLLFSAGDGDALGFLTGTPVGLGCLVVAALFVAGGVFWVDRVSQQTRSSWES</sequence>
<dbReference type="AlphaFoldDB" id="A0A4R5AFV1"/>
<reference evidence="8 9" key="1">
    <citation type="submission" date="2019-02" db="EMBL/GenBank/DDBJ databases">
        <title>Draft genome sequences of novel Actinobacteria.</title>
        <authorList>
            <person name="Sahin N."/>
            <person name="Ay H."/>
            <person name="Saygin H."/>
        </authorList>
    </citation>
    <scope>NUCLEOTIDE SEQUENCE [LARGE SCALE GENOMIC DNA]</scope>
    <source>
        <strain evidence="8 9">8K307</strain>
    </source>
</reference>
<dbReference type="PANTHER" id="PTHR35007">
    <property type="entry name" value="INTEGRAL MEMBRANE PROTEIN-RELATED"/>
    <property type="match status" value="1"/>
</dbReference>
<evidence type="ECO:0000259" key="7">
    <source>
        <dbReference type="Pfam" id="PF00482"/>
    </source>
</evidence>
<gene>
    <name evidence="8" type="ORF">E1262_09565</name>
</gene>
<keyword evidence="9" id="KW-1185">Reference proteome</keyword>
<dbReference type="OrthoDB" id="3830559at2"/>
<comment type="caution">
    <text evidence="8">The sequence shown here is derived from an EMBL/GenBank/DDBJ whole genome shotgun (WGS) entry which is preliminary data.</text>
</comment>
<dbReference type="Pfam" id="PF00482">
    <property type="entry name" value="T2SSF"/>
    <property type="match status" value="1"/>
</dbReference>
<dbReference type="InterPro" id="IPR018076">
    <property type="entry name" value="T2SS_GspF_dom"/>
</dbReference>
<evidence type="ECO:0000313" key="9">
    <source>
        <dbReference type="Proteomes" id="UP000295217"/>
    </source>
</evidence>
<evidence type="ECO:0000256" key="3">
    <source>
        <dbReference type="ARBA" id="ARBA00022692"/>
    </source>
</evidence>
<evidence type="ECO:0000313" key="8">
    <source>
        <dbReference type="EMBL" id="TDD70475.1"/>
    </source>
</evidence>
<keyword evidence="4 6" id="KW-1133">Transmembrane helix</keyword>
<dbReference type="GO" id="GO:0005886">
    <property type="term" value="C:plasma membrane"/>
    <property type="evidence" value="ECO:0007669"/>
    <property type="project" value="UniProtKB-SubCell"/>
</dbReference>
<dbReference type="Proteomes" id="UP000295217">
    <property type="component" value="Unassembled WGS sequence"/>
</dbReference>
<feature type="transmembrane region" description="Helical" evidence="6">
    <location>
        <begin position="237"/>
        <end position="257"/>
    </location>
</feature>
<keyword evidence="3 6" id="KW-0812">Transmembrane</keyword>
<name>A0A4R5AFV1_9ACTN</name>
<feature type="transmembrane region" description="Helical" evidence="6">
    <location>
        <begin position="206"/>
        <end position="225"/>
    </location>
</feature>
<evidence type="ECO:0000256" key="6">
    <source>
        <dbReference type="SAM" id="Phobius"/>
    </source>
</evidence>
<evidence type="ECO:0000256" key="1">
    <source>
        <dbReference type="ARBA" id="ARBA00004651"/>
    </source>
</evidence>
<feature type="transmembrane region" description="Helical" evidence="6">
    <location>
        <begin position="59"/>
        <end position="82"/>
    </location>
</feature>
<feature type="domain" description="Type II secretion system protein GspF" evidence="7">
    <location>
        <begin position="105"/>
        <end position="222"/>
    </location>
</feature>
<accession>A0A4R5AFV1</accession>
<dbReference type="EMBL" id="SMLB01000009">
    <property type="protein sequence ID" value="TDD70475.1"/>
    <property type="molecule type" value="Genomic_DNA"/>
</dbReference>
<protein>
    <submittedName>
        <fullName evidence="8">Type II secretion system protein</fullName>
    </submittedName>
</protein>
<dbReference type="PANTHER" id="PTHR35007:SF4">
    <property type="entry name" value="CONSERVED TRANSMEMBRANE PROTEIN-RELATED"/>
    <property type="match status" value="1"/>
</dbReference>
<comment type="subcellular location">
    <subcellularLocation>
        <location evidence="1">Cell membrane</location>
        <topology evidence="1">Multi-pass membrane protein</topology>
    </subcellularLocation>
</comment>
<proteinExistence type="predicted"/>
<evidence type="ECO:0000256" key="5">
    <source>
        <dbReference type="ARBA" id="ARBA00023136"/>
    </source>
</evidence>
<organism evidence="8 9">
    <name type="scientific">Jiangella aurantiaca</name>
    <dbReference type="NCBI Taxonomy" id="2530373"/>
    <lineage>
        <taxon>Bacteria</taxon>
        <taxon>Bacillati</taxon>
        <taxon>Actinomycetota</taxon>
        <taxon>Actinomycetes</taxon>
        <taxon>Jiangellales</taxon>
        <taxon>Jiangellaceae</taxon>
        <taxon>Jiangella</taxon>
    </lineage>
</organism>
<keyword evidence="5 6" id="KW-0472">Membrane</keyword>
<keyword evidence="2" id="KW-1003">Cell membrane</keyword>